<sequence length="866" mass="97493">MSMGCSSNRCPANSNYRYGDTYLGSGVCCKNSTSPDMLDQYAEHCGFIRVTDSWILWKWGVSYDDLKCGNCLHYEGETHGVCTNEKVKPHTKGVTVNGKKMYIDSKEYYSGARACNEFKKKEGERLAKKTYWTKCGIEFQKSSNADVTGYKVDVTNTECTSCPFTNAVTKGWPAVFDHWECRAGSQKPNHKTEWTGSLEDKNTIGINSLDNQLMEKIRQYCTEHPDLSANYNADHLADCRRTLSIGCSSNKKGIAAKKVLIEKFFPDKSESDIPLLCIDCISCKPAEHGEGHPFQHKCYNASHRVGAEFYFDESSIACKNFVQVGDASYEDIESMDLEDQLDCLLEDGDRKDKQDEIQNAWTTGMDEDGNRMDIFEPVEMESIPTRSCGKCDAGHWYSEENTYVSVVADDGIKTTKRPCEPHTHYCYQFTEGQKKIASDKDFNSDTCPEWCPLEREKAAKTMLETTDANQNATEKKKPRIGSSGCGRMREDCPYFCKHNDGCSVLLCRGEALKATIKLFGDVDCDVYSMAAETVRSKPENTPLDSVSRFIRGQESENENVIESTDIVNKEGEKAFDYSTVDADTAEFLHDKANKITEIRIKSVISIGKELKEAQDKLANNKNGTFGAWVSSIGITRQTAYNYINGYEFIAKNFDNIGAAEDISPSLLFAAAKKDAPQKLTEQVVSGDITSLKEYKVMEEKLKAAEKRVEIADNEKFIAENKAIDAAQQAKKAKKDRDDALRAYERDLDSLHQQLEQSKRNSNPTKIKELGNIISEKQQEIEDLRQQLRDKPIEVLAVKEVIPEEVRLAIYEKVSRLYEGLGKLTEAEIQIFAEDVCEDCREEVIKGTEDASEVLADIAHTIWKLTE</sequence>
<proteinExistence type="predicted"/>
<organism evidence="2 3">
    <name type="scientific">Ruminiclostridium sufflavum DSM 19573</name>
    <dbReference type="NCBI Taxonomy" id="1121337"/>
    <lineage>
        <taxon>Bacteria</taxon>
        <taxon>Bacillati</taxon>
        <taxon>Bacillota</taxon>
        <taxon>Clostridia</taxon>
        <taxon>Eubacteriales</taxon>
        <taxon>Oscillospiraceae</taxon>
        <taxon>Ruminiclostridium</taxon>
    </lineage>
</organism>
<accession>A0A318XPD0</accession>
<reference evidence="2 3" key="1">
    <citation type="submission" date="2018-06" db="EMBL/GenBank/DDBJ databases">
        <title>Genomic Encyclopedia of Type Strains, Phase I: the one thousand microbial genomes (KMG-I) project.</title>
        <authorList>
            <person name="Kyrpides N."/>
        </authorList>
    </citation>
    <scope>NUCLEOTIDE SEQUENCE [LARGE SCALE GENOMIC DNA]</scope>
    <source>
        <strain evidence="2 3">DSM 19573</strain>
    </source>
</reference>
<keyword evidence="3" id="KW-1185">Reference proteome</keyword>
<dbReference type="EMBL" id="QKMR01000001">
    <property type="protein sequence ID" value="PYG90161.1"/>
    <property type="molecule type" value="Genomic_DNA"/>
</dbReference>
<comment type="caution">
    <text evidence="2">The sequence shown here is derived from an EMBL/GenBank/DDBJ whole genome shotgun (WGS) entry which is preliminary data.</text>
</comment>
<dbReference type="AlphaFoldDB" id="A0A318XPD0"/>
<name>A0A318XPD0_9FIRM</name>
<evidence type="ECO:0000313" key="3">
    <source>
        <dbReference type="Proteomes" id="UP000248132"/>
    </source>
</evidence>
<dbReference type="Proteomes" id="UP000248132">
    <property type="component" value="Unassembled WGS sequence"/>
</dbReference>
<dbReference type="RefSeq" id="WP_133250164.1">
    <property type="nucleotide sequence ID" value="NZ_QKMR01000001.1"/>
</dbReference>
<evidence type="ECO:0000256" key="1">
    <source>
        <dbReference type="SAM" id="Coils"/>
    </source>
</evidence>
<feature type="coiled-coil region" evidence="1">
    <location>
        <begin position="694"/>
        <end position="786"/>
    </location>
</feature>
<evidence type="ECO:0000313" key="2">
    <source>
        <dbReference type="EMBL" id="PYG90161.1"/>
    </source>
</evidence>
<dbReference type="OrthoDB" id="1864099at2"/>
<keyword evidence="1" id="KW-0175">Coiled coil</keyword>
<protein>
    <submittedName>
        <fullName evidence="2">Uncharacterized protein</fullName>
    </submittedName>
</protein>
<gene>
    <name evidence="2" type="ORF">LY28_00041</name>
</gene>